<evidence type="ECO:0000313" key="5">
    <source>
        <dbReference type="EMBL" id="EYF02350.1"/>
    </source>
</evidence>
<dbReference type="Gene3D" id="2.130.10.130">
    <property type="entry name" value="Integrin alpha, N-terminal"/>
    <property type="match status" value="3"/>
</dbReference>
<keyword evidence="3" id="KW-0325">Glycoprotein</keyword>
<evidence type="ECO:0000256" key="1">
    <source>
        <dbReference type="ARBA" id="ARBA00022729"/>
    </source>
</evidence>
<dbReference type="OrthoDB" id="5504302at2"/>
<dbReference type="SUPFAM" id="SSF69318">
    <property type="entry name" value="Integrin alpha N-terminal domain"/>
    <property type="match status" value="1"/>
</dbReference>
<protein>
    <recommendedName>
        <fullName evidence="7">FG-GAP repeat protein</fullName>
    </recommendedName>
</protein>
<gene>
    <name evidence="5" type="ORF">CAP_7279</name>
</gene>
<dbReference type="PROSITE" id="PS51470">
    <property type="entry name" value="FG_GAP"/>
    <property type="match status" value="1"/>
</dbReference>
<feature type="signal peptide" evidence="4">
    <location>
        <begin position="1"/>
        <end position="26"/>
    </location>
</feature>
<keyword evidence="2" id="KW-0677">Repeat</keyword>
<feature type="chain" id="PRO_5001500060" description="FG-GAP repeat protein" evidence="4">
    <location>
        <begin position="27"/>
        <end position="660"/>
    </location>
</feature>
<evidence type="ECO:0000256" key="4">
    <source>
        <dbReference type="SAM" id="SignalP"/>
    </source>
</evidence>
<dbReference type="EMBL" id="ASRX01000062">
    <property type="protein sequence ID" value="EYF02350.1"/>
    <property type="molecule type" value="Genomic_DNA"/>
</dbReference>
<dbReference type="Proteomes" id="UP000019678">
    <property type="component" value="Unassembled WGS sequence"/>
</dbReference>
<dbReference type="eggNOG" id="COG1520">
    <property type="taxonomic scope" value="Bacteria"/>
</dbReference>
<dbReference type="STRING" id="1192034.CAP_7279"/>
<keyword evidence="1 4" id="KW-0732">Signal</keyword>
<dbReference type="InterPro" id="IPR013519">
    <property type="entry name" value="Int_alpha_beta-p"/>
</dbReference>
<evidence type="ECO:0000313" key="6">
    <source>
        <dbReference type="Proteomes" id="UP000019678"/>
    </source>
</evidence>
<dbReference type="Pfam" id="PF14312">
    <property type="entry name" value="FG-GAP_2"/>
    <property type="match status" value="7"/>
</dbReference>
<evidence type="ECO:0008006" key="7">
    <source>
        <dbReference type="Google" id="ProtNLM"/>
    </source>
</evidence>
<dbReference type="SMART" id="SM00191">
    <property type="entry name" value="Int_alpha"/>
    <property type="match status" value="4"/>
</dbReference>
<sequence>MQALTFSRLVGLSCALVGGFSCVADGAPQQTTGITYRLPTLAEDLGEGATVPSTLRAAYIASVQARASEAYRPRHGGAAIHAHNPSQRFDAAITTQGVALAPADASAGWSWSVSTVAYGCDGALEAVQDSAPEIDEARVTYRRGDLEEWYVNGPLGLEQGFTLASAPVCRAAGGGLVTVALEAGGSLEPMLDADGTGLAWNDTDGQPVLRYTDLHVVDATGRVLASRMVLDDGRVSLQVDDTGATYPLVVDPLVATQQAKLLPALGGETNDYLGMSVAISGDTAVVGAHGVNETIHTSIWEPGAAYVFVRSGTTWTEQAKITTPDYDYSNQSGQFGRRVAINGDTLLVAASTRGYRPASTPYQQVGEVFVYLRSGTSWSLQQRLMASDWAAFARFGESLAIEGNTAVIGSFTDDVGSDSGSAYVFVRSGSTWTQQQKLVASDAAGGDNFGRSVAISGDRVLVGSEFDDVVTSTDNRGSAYVFVRSGSPAAWTQEAKLTGSDNGPNGRFGYSVSLSGDTAAVGAFLVVAPYAESGAAYVFSRNPSTSAWSQDQKLVPSSPSIYERFGSSVAISGNTLIVGAAAGDAPSTSDTGSAYVFRRAGSPATWTQNHEFFASDGAANDLFGDAVALDGDTALIGAWQDDDGGSSSGSAYVFTLADVP</sequence>
<dbReference type="PANTHER" id="PTHR36220">
    <property type="entry name" value="UNNAMED PRODUCT"/>
    <property type="match status" value="1"/>
</dbReference>
<dbReference type="AlphaFoldDB" id="A0A017T0G4"/>
<organism evidence="5 6">
    <name type="scientific">Chondromyces apiculatus DSM 436</name>
    <dbReference type="NCBI Taxonomy" id="1192034"/>
    <lineage>
        <taxon>Bacteria</taxon>
        <taxon>Pseudomonadati</taxon>
        <taxon>Myxococcota</taxon>
        <taxon>Polyangia</taxon>
        <taxon>Polyangiales</taxon>
        <taxon>Polyangiaceae</taxon>
        <taxon>Chondromyces</taxon>
    </lineage>
</organism>
<evidence type="ECO:0000256" key="2">
    <source>
        <dbReference type="ARBA" id="ARBA00022737"/>
    </source>
</evidence>
<dbReference type="RefSeq" id="WP_156041327.1">
    <property type="nucleotide sequence ID" value="NZ_ASRX01000062.1"/>
</dbReference>
<evidence type="ECO:0000256" key="3">
    <source>
        <dbReference type="ARBA" id="ARBA00023180"/>
    </source>
</evidence>
<keyword evidence="6" id="KW-1185">Reference proteome</keyword>
<dbReference type="PANTHER" id="PTHR36220:SF1">
    <property type="entry name" value="GAMMA TUBULIN COMPLEX COMPONENT C-TERMINAL DOMAIN-CONTAINING PROTEIN"/>
    <property type="match status" value="1"/>
</dbReference>
<name>A0A017T0G4_9BACT</name>
<dbReference type="InterPro" id="IPR028994">
    <property type="entry name" value="Integrin_alpha_N"/>
</dbReference>
<dbReference type="InterPro" id="IPR013517">
    <property type="entry name" value="FG-GAP"/>
</dbReference>
<proteinExistence type="predicted"/>
<reference evidence="5 6" key="1">
    <citation type="submission" date="2013-05" db="EMBL/GenBank/DDBJ databases">
        <title>Genome assembly of Chondromyces apiculatus DSM 436.</title>
        <authorList>
            <person name="Sharma G."/>
            <person name="Khatri I."/>
            <person name="Kaur C."/>
            <person name="Mayilraj S."/>
            <person name="Subramanian S."/>
        </authorList>
    </citation>
    <scope>NUCLEOTIDE SEQUENCE [LARGE SCALE GENOMIC DNA]</scope>
    <source>
        <strain evidence="5 6">DSM 436</strain>
    </source>
</reference>
<accession>A0A017T0G4</accession>
<comment type="caution">
    <text evidence="5">The sequence shown here is derived from an EMBL/GenBank/DDBJ whole genome shotgun (WGS) entry which is preliminary data.</text>
</comment>